<dbReference type="EMBL" id="WIBF01000010">
    <property type="protein sequence ID" value="MQQ09857.1"/>
    <property type="molecule type" value="Genomic_DNA"/>
</dbReference>
<organism evidence="7 8">
    <name type="scientific">Tritonibacter litoralis</name>
    <dbReference type="NCBI Taxonomy" id="2662264"/>
    <lineage>
        <taxon>Bacteria</taxon>
        <taxon>Pseudomonadati</taxon>
        <taxon>Pseudomonadota</taxon>
        <taxon>Alphaproteobacteria</taxon>
        <taxon>Rhodobacterales</taxon>
        <taxon>Paracoccaceae</taxon>
        <taxon>Tritonibacter</taxon>
    </lineage>
</organism>
<accession>A0A843YMI7</accession>
<dbReference type="PROSITE" id="PS51007">
    <property type="entry name" value="CYTC"/>
    <property type="match status" value="1"/>
</dbReference>
<dbReference type="GO" id="GO:0009055">
    <property type="term" value="F:electron transfer activity"/>
    <property type="evidence" value="ECO:0007669"/>
    <property type="project" value="InterPro"/>
</dbReference>
<keyword evidence="8" id="KW-1185">Reference proteome</keyword>
<evidence type="ECO:0000259" key="6">
    <source>
        <dbReference type="PROSITE" id="PS51007"/>
    </source>
</evidence>
<evidence type="ECO:0000313" key="7">
    <source>
        <dbReference type="EMBL" id="MQQ09857.1"/>
    </source>
</evidence>
<name>A0A843YMI7_9RHOB</name>
<dbReference type="InterPro" id="IPR009056">
    <property type="entry name" value="Cyt_c-like_dom"/>
</dbReference>
<feature type="signal peptide" evidence="5">
    <location>
        <begin position="1"/>
        <end position="28"/>
    </location>
</feature>
<dbReference type="Pfam" id="PF13442">
    <property type="entry name" value="Cytochrome_CBB3"/>
    <property type="match status" value="1"/>
</dbReference>
<proteinExistence type="predicted"/>
<dbReference type="RefSeq" id="WP_153216825.1">
    <property type="nucleotide sequence ID" value="NZ_WIBF01000010.1"/>
</dbReference>
<dbReference type="PANTHER" id="PTHR40942">
    <property type="match status" value="1"/>
</dbReference>
<dbReference type="Proteomes" id="UP000444174">
    <property type="component" value="Unassembled WGS sequence"/>
</dbReference>
<dbReference type="Gene3D" id="1.10.760.10">
    <property type="entry name" value="Cytochrome c-like domain"/>
    <property type="match status" value="1"/>
</dbReference>
<keyword evidence="2 4" id="KW-0479">Metal-binding</keyword>
<dbReference type="PANTHER" id="PTHR40942:SF4">
    <property type="entry name" value="CYTOCHROME C5"/>
    <property type="match status" value="1"/>
</dbReference>
<evidence type="ECO:0000256" key="3">
    <source>
        <dbReference type="ARBA" id="ARBA00023004"/>
    </source>
</evidence>
<comment type="caution">
    <text evidence="7">The sequence shown here is derived from an EMBL/GenBank/DDBJ whole genome shotgun (WGS) entry which is preliminary data.</text>
</comment>
<sequence length="150" mass="15922">MTGFTHKLGLCPLVGVVAVIAAATSLRAEPFPANLLAPKGIEGFVTVDRLPMPRDATLQQGRAIWEDTCQACHGGNKLTGAPKITATEAWHPRLKQGLGVLFDHAINGFTGPKYTLMPARGGNEDLNDQEVEAAVRFMVWASGAGDLATE</sequence>
<reference evidence="7 8" key="1">
    <citation type="submission" date="2019-10" db="EMBL/GenBank/DDBJ databases">
        <title>Epibacterium sp. nov., isolated from seawater.</title>
        <authorList>
            <person name="Zhang X."/>
            <person name="Li N."/>
        </authorList>
    </citation>
    <scope>NUCLEOTIDE SEQUENCE [LARGE SCALE GENOMIC DNA]</scope>
    <source>
        <strain evidence="7 8">SM1979</strain>
    </source>
</reference>
<keyword evidence="3 4" id="KW-0408">Iron</keyword>
<evidence type="ECO:0000256" key="2">
    <source>
        <dbReference type="ARBA" id="ARBA00022723"/>
    </source>
</evidence>
<feature type="domain" description="Cytochrome c" evidence="6">
    <location>
        <begin position="56"/>
        <end position="142"/>
    </location>
</feature>
<feature type="chain" id="PRO_5032271881" evidence="5">
    <location>
        <begin position="29"/>
        <end position="150"/>
    </location>
</feature>
<dbReference type="AlphaFoldDB" id="A0A843YMI7"/>
<evidence type="ECO:0000256" key="4">
    <source>
        <dbReference type="PROSITE-ProRule" id="PRU00433"/>
    </source>
</evidence>
<evidence type="ECO:0000256" key="1">
    <source>
        <dbReference type="ARBA" id="ARBA00022617"/>
    </source>
</evidence>
<keyword evidence="1 4" id="KW-0349">Heme</keyword>
<dbReference type="GO" id="GO:0046872">
    <property type="term" value="F:metal ion binding"/>
    <property type="evidence" value="ECO:0007669"/>
    <property type="project" value="UniProtKB-KW"/>
</dbReference>
<protein>
    <submittedName>
        <fullName evidence="7">Cytochrome c5 family protein</fullName>
    </submittedName>
</protein>
<gene>
    <name evidence="7" type="ORF">GFB49_15435</name>
</gene>
<evidence type="ECO:0000313" key="8">
    <source>
        <dbReference type="Proteomes" id="UP000444174"/>
    </source>
</evidence>
<dbReference type="GO" id="GO:0020037">
    <property type="term" value="F:heme binding"/>
    <property type="evidence" value="ECO:0007669"/>
    <property type="project" value="InterPro"/>
</dbReference>
<keyword evidence="5" id="KW-0732">Signal</keyword>
<dbReference type="InterPro" id="IPR036909">
    <property type="entry name" value="Cyt_c-like_dom_sf"/>
</dbReference>
<dbReference type="SUPFAM" id="SSF46626">
    <property type="entry name" value="Cytochrome c"/>
    <property type="match status" value="1"/>
</dbReference>
<evidence type="ECO:0000256" key="5">
    <source>
        <dbReference type="SAM" id="SignalP"/>
    </source>
</evidence>